<dbReference type="Pfam" id="PF25583">
    <property type="entry name" value="WCX"/>
    <property type="match status" value="1"/>
</dbReference>
<evidence type="ECO:0000313" key="4">
    <source>
        <dbReference type="Proteomes" id="UP001337681"/>
    </source>
</evidence>
<dbReference type="InterPro" id="IPR051534">
    <property type="entry name" value="CBASS_pafABC_assoc_protein"/>
</dbReference>
<name>A0ABU7H0J6_9SPHI</name>
<organism evidence="3 4">
    <name type="scientific">Pedobacter flavus</name>
    <dbReference type="NCBI Taxonomy" id="3113906"/>
    <lineage>
        <taxon>Bacteria</taxon>
        <taxon>Pseudomonadati</taxon>
        <taxon>Bacteroidota</taxon>
        <taxon>Sphingobacteriia</taxon>
        <taxon>Sphingobacteriales</taxon>
        <taxon>Sphingobacteriaceae</taxon>
        <taxon>Pedobacter</taxon>
    </lineage>
</organism>
<feature type="domain" description="WCX" evidence="2">
    <location>
        <begin position="255"/>
        <end position="332"/>
    </location>
</feature>
<dbReference type="PANTHER" id="PTHR34580:SF9">
    <property type="entry name" value="SLL5097 PROTEIN"/>
    <property type="match status" value="1"/>
</dbReference>
<reference evidence="3 4" key="1">
    <citation type="submission" date="2024-01" db="EMBL/GenBank/DDBJ databases">
        <title>Pedobacter sp. nov., isolated from oil-contaminated soil.</title>
        <authorList>
            <person name="Le N.T.T."/>
        </authorList>
    </citation>
    <scope>NUCLEOTIDE SEQUENCE [LARGE SCALE GENOMIC DNA]</scope>
    <source>
        <strain evidence="3 4">VNH31</strain>
    </source>
</reference>
<dbReference type="InterPro" id="IPR026881">
    <property type="entry name" value="WYL_dom"/>
</dbReference>
<dbReference type="Pfam" id="PF13280">
    <property type="entry name" value="WYL"/>
    <property type="match status" value="1"/>
</dbReference>
<gene>
    <name evidence="3" type="ORF">VRU49_03895</name>
</gene>
<keyword evidence="4" id="KW-1185">Reference proteome</keyword>
<feature type="domain" description="WYL" evidence="1">
    <location>
        <begin position="157"/>
        <end position="225"/>
    </location>
</feature>
<accession>A0ABU7H0J6</accession>
<dbReference type="InterPro" id="IPR057727">
    <property type="entry name" value="WCX_dom"/>
</dbReference>
<comment type="caution">
    <text evidence="3">The sequence shown here is derived from an EMBL/GenBank/DDBJ whole genome shotgun (WGS) entry which is preliminary data.</text>
</comment>
<evidence type="ECO:0000313" key="3">
    <source>
        <dbReference type="EMBL" id="MEE1884558.1"/>
    </source>
</evidence>
<evidence type="ECO:0000259" key="1">
    <source>
        <dbReference type="Pfam" id="PF13280"/>
    </source>
</evidence>
<protein>
    <submittedName>
        <fullName evidence="3">WYL domain-containing protein</fullName>
    </submittedName>
</protein>
<sequence length="336" mass="39397">MPVNLDALLRYHTINYCLQQRGKKWTWEELANACAEYADEVAYRTTRNIPSKRTIQNDIKVMRSNDLGYNAPIKNENGRYYYEDIHYSIKNTTINHADLSAIATAAKVLGQYKGFNFFDDLNNIFSKFESRLQIKIINDFDASIQFEKDEEVKGTQYLKLLLNAIQDKTVLKIDYKKFNDSYCKPHVVHPYLLKEYDGRWYLLGWHQEGQYIVTLALDRMENIEMITEVEYCSQSFNAEQYFFNTLGVTFNGEAPQQIILKVEKEYAPYLLTKPMHRSQILIKNEDDGCIFEYNLVINQELENWILAHCNHISIIQPLQLKQAIFSKIQKAANNFS</sequence>
<evidence type="ECO:0000259" key="2">
    <source>
        <dbReference type="Pfam" id="PF25583"/>
    </source>
</evidence>
<proteinExistence type="predicted"/>
<dbReference type="RefSeq" id="WP_330145472.1">
    <property type="nucleotide sequence ID" value="NZ_JAZDQU010000001.1"/>
</dbReference>
<dbReference type="PANTHER" id="PTHR34580">
    <property type="match status" value="1"/>
</dbReference>
<dbReference type="EMBL" id="JAZDQU010000001">
    <property type="protein sequence ID" value="MEE1884558.1"/>
    <property type="molecule type" value="Genomic_DNA"/>
</dbReference>
<dbReference type="PROSITE" id="PS52050">
    <property type="entry name" value="WYL"/>
    <property type="match status" value="1"/>
</dbReference>
<dbReference type="Proteomes" id="UP001337681">
    <property type="component" value="Unassembled WGS sequence"/>
</dbReference>